<reference evidence="2 3" key="1">
    <citation type="submission" date="2019-11" db="EMBL/GenBank/DDBJ databases">
        <title>Description of Pedobacter sp. LMG 31462T.</title>
        <authorList>
            <person name="Carlier A."/>
            <person name="Qi S."/>
            <person name="Vandamme P."/>
        </authorList>
    </citation>
    <scope>NUCLEOTIDE SEQUENCE [LARGE SCALE GENOMIC DNA]</scope>
    <source>
        <strain evidence="2 3">LMG 31462</strain>
    </source>
</reference>
<protein>
    <recommendedName>
        <fullName evidence="4">Zf-HC2 domain-containing protein</fullName>
    </recommendedName>
</protein>
<dbReference type="RefSeq" id="WP_182958913.1">
    <property type="nucleotide sequence ID" value="NZ_WNXC01000005.1"/>
</dbReference>
<keyword evidence="1" id="KW-0812">Transmembrane</keyword>
<proteinExistence type="predicted"/>
<evidence type="ECO:0008006" key="4">
    <source>
        <dbReference type="Google" id="ProtNLM"/>
    </source>
</evidence>
<evidence type="ECO:0000313" key="2">
    <source>
        <dbReference type="EMBL" id="MBB2150206.1"/>
    </source>
</evidence>
<comment type="caution">
    <text evidence="2">The sequence shown here is derived from an EMBL/GenBank/DDBJ whole genome shotgun (WGS) entry which is preliminary data.</text>
</comment>
<dbReference type="Proteomes" id="UP000636110">
    <property type="component" value="Unassembled WGS sequence"/>
</dbReference>
<feature type="transmembrane region" description="Helical" evidence="1">
    <location>
        <begin position="131"/>
        <end position="152"/>
    </location>
</feature>
<gene>
    <name evidence="2" type="ORF">GM920_14995</name>
</gene>
<sequence>MITIEEEIWDYIDGNSDADQRLIVEAKIAADPVYRSLYEELLEINAEMSGMDLEEPSMSFTRNVMEQVKLEIAPVSLKTRTDKRIIYSISAFFILAMLGIVGYVVANSNFNLQPFKLDNFLSSGQLNFTKYVTPTFIKVFLFVDLLLAFAYLDSFLRRKRLHIKES</sequence>
<keyword evidence="3" id="KW-1185">Reference proteome</keyword>
<dbReference type="EMBL" id="WNXC01000005">
    <property type="protein sequence ID" value="MBB2150206.1"/>
    <property type="molecule type" value="Genomic_DNA"/>
</dbReference>
<evidence type="ECO:0000313" key="3">
    <source>
        <dbReference type="Proteomes" id="UP000636110"/>
    </source>
</evidence>
<feature type="transmembrane region" description="Helical" evidence="1">
    <location>
        <begin position="85"/>
        <end position="106"/>
    </location>
</feature>
<evidence type="ECO:0000256" key="1">
    <source>
        <dbReference type="SAM" id="Phobius"/>
    </source>
</evidence>
<keyword evidence="1" id="KW-0472">Membrane</keyword>
<organism evidence="2 3">
    <name type="scientific">Pedobacter gandavensis</name>
    <dbReference type="NCBI Taxonomy" id="2679963"/>
    <lineage>
        <taxon>Bacteria</taxon>
        <taxon>Pseudomonadati</taxon>
        <taxon>Bacteroidota</taxon>
        <taxon>Sphingobacteriia</taxon>
        <taxon>Sphingobacteriales</taxon>
        <taxon>Sphingobacteriaceae</taxon>
        <taxon>Pedobacter</taxon>
    </lineage>
</organism>
<keyword evidence="1" id="KW-1133">Transmembrane helix</keyword>
<accession>A0ABR6EYF0</accession>
<name>A0ABR6EYF0_9SPHI</name>